<dbReference type="Proteomes" id="UP001189429">
    <property type="component" value="Unassembled WGS sequence"/>
</dbReference>
<comment type="caution">
    <text evidence="2">The sequence shown here is derived from an EMBL/GenBank/DDBJ whole genome shotgun (WGS) entry which is preliminary data.</text>
</comment>
<organism evidence="2 3">
    <name type="scientific">Prorocentrum cordatum</name>
    <dbReference type="NCBI Taxonomy" id="2364126"/>
    <lineage>
        <taxon>Eukaryota</taxon>
        <taxon>Sar</taxon>
        <taxon>Alveolata</taxon>
        <taxon>Dinophyceae</taxon>
        <taxon>Prorocentrales</taxon>
        <taxon>Prorocentraceae</taxon>
        <taxon>Prorocentrum</taxon>
    </lineage>
</organism>
<protein>
    <submittedName>
        <fullName evidence="2">Uncharacterized protein</fullName>
    </submittedName>
</protein>
<feature type="region of interest" description="Disordered" evidence="1">
    <location>
        <begin position="103"/>
        <end position="127"/>
    </location>
</feature>
<dbReference type="EMBL" id="CAUYUJ010008047">
    <property type="protein sequence ID" value="CAK0822727.1"/>
    <property type="molecule type" value="Genomic_DNA"/>
</dbReference>
<evidence type="ECO:0000256" key="1">
    <source>
        <dbReference type="SAM" id="MobiDB-lite"/>
    </source>
</evidence>
<feature type="compositionally biased region" description="Basic residues" evidence="1">
    <location>
        <begin position="118"/>
        <end position="127"/>
    </location>
</feature>
<proteinExistence type="predicted"/>
<accession>A0ABN9RTT2</accession>
<reference evidence="2" key="1">
    <citation type="submission" date="2023-10" db="EMBL/GenBank/DDBJ databases">
        <authorList>
            <person name="Chen Y."/>
            <person name="Shah S."/>
            <person name="Dougan E. K."/>
            <person name="Thang M."/>
            <person name="Chan C."/>
        </authorList>
    </citation>
    <scope>NUCLEOTIDE SEQUENCE [LARGE SCALE GENOMIC DNA]</scope>
</reference>
<evidence type="ECO:0000313" key="2">
    <source>
        <dbReference type="EMBL" id="CAK0822727.1"/>
    </source>
</evidence>
<evidence type="ECO:0000313" key="3">
    <source>
        <dbReference type="Proteomes" id="UP001189429"/>
    </source>
</evidence>
<gene>
    <name evidence="2" type="ORF">PCOR1329_LOCUS23670</name>
</gene>
<name>A0ABN9RTT2_9DINO</name>
<keyword evidence="3" id="KW-1185">Reference proteome</keyword>
<sequence>MGVVRRGQKRPTRASFGAWGARGLQVLLRVSPEPPAQLCRLGLAAWPRRAARGAGVALLALRLRMSAHVCACPRMARRAAAGWVPSWDEMHTSCGRVDRPAWKGGDEARAPQTGKGGFRVRSHASLS</sequence>